<dbReference type="AlphaFoldDB" id="A0A6C0IBG5"/>
<protein>
    <submittedName>
        <fullName evidence="2">Uncharacterized protein</fullName>
    </submittedName>
</protein>
<proteinExistence type="predicted"/>
<organism evidence="2">
    <name type="scientific">viral metagenome</name>
    <dbReference type="NCBI Taxonomy" id="1070528"/>
    <lineage>
        <taxon>unclassified sequences</taxon>
        <taxon>metagenomes</taxon>
        <taxon>organismal metagenomes</taxon>
    </lineage>
</organism>
<reference evidence="2" key="1">
    <citation type="journal article" date="2020" name="Nature">
        <title>Giant virus diversity and host interactions through global metagenomics.</title>
        <authorList>
            <person name="Schulz F."/>
            <person name="Roux S."/>
            <person name="Paez-Espino D."/>
            <person name="Jungbluth S."/>
            <person name="Walsh D.A."/>
            <person name="Denef V.J."/>
            <person name="McMahon K.D."/>
            <person name="Konstantinidis K.T."/>
            <person name="Eloe-Fadrosh E.A."/>
            <person name="Kyrpides N.C."/>
            <person name="Woyke T."/>
        </authorList>
    </citation>
    <scope>NUCLEOTIDE SEQUENCE</scope>
    <source>
        <strain evidence="2">GVMAG-M-3300023184-62</strain>
    </source>
</reference>
<name>A0A6C0IBG5_9ZZZZ</name>
<accession>A0A6C0IBG5</accession>
<evidence type="ECO:0000256" key="1">
    <source>
        <dbReference type="SAM" id="MobiDB-lite"/>
    </source>
</evidence>
<dbReference type="EMBL" id="MN740152">
    <property type="protein sequence ID" value="QHT89727.1"/>
    <property type="molecule type" value="Genomic_DNA"/>
</dbReference>
<feature type="compositionally biased region" description="Basic residues" evidence="1">
    <location>
        <begin position="169"/>
        <end position="188"/>
    </location>
</feature>
<sequence>MTRIDRNNEFWMDVWLKKGSDIYDSWRYVDSKPLSLMNKIKGKSIQPAIWLFKGQPPEPNVYGDWVFKNWSTSYYDACSGMSCYKWLWVGPVPPDGKPPKPFERDLLPDEEQIYAEYKVKLQEESARKAKETLKEERNKTEKDVCKRGCDAALAQWRIENPLPPQGGGSKKRRSLKNRHKRTRRYRKK</sequence>
<feature type="region of interest" description="Disordered" evidence="1">
    <location>
        <begin position="156"/>
        <end position="188"/>
    </location>
</feature>
<evidence type="ECO:0000313" key="2">
    <source>
        <dbReference type="EMBL" id="QHT89727.1"/>
    </source>
</evidence>